<dbReference type="PANTHER" id="PTHR45753">
    <property type="entry name" value="ORNITHINE CARBAMOYLTRANSFERASE, MITOCHONDRIAL"/>
    <property type="match status" value="1"/>
</dbReference>
<comment type="subunit">
    <text evidence="3">Homotrimer.</text>
</comment>
<evidence type="ECO:0000256" key="9">
    <source>
        <dbReference type="ARBA" id="ARBA00033269"/>
    </source>
</evidence>
<evidence type="ECO:0000259" key="12">
    <source>
        <dbReference type="Pfam" id="PF00185"/>
    </source>
</evidence>
<evidence type="ECO:0000256" key="2">
    <source>
        <dbReference type="ARBA" id="ARBA00007805"/>
    </source>
</evidence>
<organism evidence="14 15">
    <name type="scientific">Trichodelitschia bisporula</name>
    <dbReference type="NCBI Taxonomy" id="703511"/>
    <lineage>
        <taxon>Eukaryota</taxon>
        <taxon>Fungi</taxon>
        <taxon>Dikarya</taxon>
        <taxon>Ascomycota</taxon>
        <taxon>Pezizomycotina</taxon>
        <taxon>Dothideomycetes</taxon>
        <taxon>Dothideomycetes incertae sedis</taxon>
        <taxon>Phaeotrichales</taxon>
        <taxon>Phaeotrichaceae</taxon>
        <taxon>Trichodelitschia</taxon>
    </lineage>
</organism>
<dbReference type="Proteomes" id="UP000799640">
    <property type="component" value="Unassembled WGS sequence"/>
</dbReference>
<evidence type="ECO:0000256" key="5">
    <source>
        <dbReference type="ARBA" id="ARBA00021536"/>
    </source>
</evidence>
<evidence type="ECO:0000313" key="15">
    <source>
        <dbReference type="Proteomes" id="UP000799640"/>
    </source>
</evidence>
<sequence>MLSIHTRSCAKALTSLGAQVAPLRRPFSNAASSLPTSPFAPRHLLSIADLSPAELTTLVRNAALHKSAIKSGLVPRSLQGALAGKTVAMSFSKRSTRTRISTEGAVVAMGGHPMFLGKDDIQLGVNESLYDTSVVISSMTAGIVARVGPHSDVADLAKHSSVPVINALSDLYHPLQTVADFLTVHEAFPAAPRPGSSSSTATPGLGLEGLKLAWVGDANNVLFDLAIGAAKLGVDLAVATPKGYEIPAEMRDIIKSAAASAPQPGLLTETTVPEEAVKNADILVTDTWISMGQEDERVKRLKAFEGFQITSDLARRGGAKEGWKFMHCLPRHQEEVSDEVFYNPSRSLVFREAENRLWAAISVLEAFIVNKGKIPPPPAAPLSLFADVGKATHGDDGEDACADLADAVAEVEQADGEAAEDDGEVEPREEGALIGKEDFGLDALAEKWDKIALKRILD</sequence>
<evidence type="ECO:0000256" key="6">
    <source>
        <dbReference type="ARBA" id="ARBA00022571"/>
    </source>
</evidence>
<dbReference type="AlphaFoldDB" id="A0A6G1IAX3"/>
<feature type="domain" description="Aspartate/ornithine carbamoyltransferase Asp/Orn-binding" evidence="12">
    <location>
        <begin position="208"/>
        <end position="365"/>
    </location>
</feature>
<dbReference type="Pfam" id="PF02729">
    <property type="entry name" value="OTCace_N"/>
    <property type="match status" value="1"/>
</dbReference>
<keyword evidence="15" id="KW-1185">Reference proteome</keyword>
<keyword evidence="6" id="KW-0055">Arginine biosynthesis</keyword>
<evidence type="ECO:0000256" key="7">
    <source>
        <dbReference type="ARBA" id="ARBA00022605"/>
    </source>
</evidence>
<dbReference type="NCBIfam" id="TIGR00658">
    <property type="entry name" value="orni_carb_tr"/>
    <property type="match status" value="1"/>
</dbReference>
<dbReference type="FunFam" id="3.40.50.1370:FF:000009">
    <property type="entry name" value="Ornithine carbamoyltransferase, mitochondrial"/>
    <property type="match status" value="1"/>
</dbReference>
<evidence type="ECO:0000259" key="13">
    <source>
        <dbReference type="Pfam" id="PF02729"/>
    </source>
</evidence>
<dbReference type="Pfam" id="PF00185">
    <property type="entry name" value="OTCace"/>
    <property type="match status" value="1"/>
</dbReference>
<dbReference type="PRINTS" id="PR00102">
    <property type="entry name" value="OTCASE"/>
</dbReference>
<dbReference type="PROSITE" id="PS00097">
    <property type="entry name" value="CARBAMOYLTRANSFERASE"/>
    <property type="match status" value="1"/>
</dbReference>
<evidence type="ECO:0000256" key="1">
    <source>
        <dbReference type="ARBA" id="ARBA00004975"/>
    </source>
</evidence>
<gene>
    <name evidence="14" type="ORF">EJ06DRAFT_518237</name>
</gene>
<dbReference type="GO" id="GO:0016597">
    <property type="term" value="F:amino acid binding"/>
    <property type="evidence" value="ECO:0007669"/>
    <property type="project" value="InterPro"/>
</dbReference>
<accession>A0A6G1IAX3</accession>
<dbReference type="InterPro" id="IPR006130">
    <property type="entry name" value="Asp/Orn_carbamoylTrfase"/>
</dbReference>
<dbReference type="InterPro" id="IPR006131">
    <property type="entry name" value="Asp_carbamoyltransf_Asp/Orn-bd"/>
</dbReference>
<protein>
    <recommendedName>
        <fullName evidence="5">Ornithine carbamoyltransferase, mitochondrial</fullName>
        <ecNumber evidence="4">2.1.3.3</ecNumber>
    </recommendedName>
    <alternativeName>
        <fullName evidence="9">Ornithine transcarbamylase</fullName>
    </alternativeName>
</protein>
<feature type="domain" description="Aspartate/ornithine carbamoyltransferase carbamoyl-P binding" evidence="13">
    <location>
        <begin position="42"/>
        <end position="186"/>
    </location>
</feature>
<comment type="pathway">
    <text evidence="1">Amino-acid biosynthesis; L-arginine biosynthesis; L-arginine from L-ornithine and carbamoyl phosphate: step 1/3.</text>
</comment>
<evidence type="ECO:0000256" key="10">
    <source>
        <dbReference type="ARBA" id="ARBA00048772"/>
    </source>
</evidence>
<comment type="catalytic activity">
    <reaction evidence="10">
        <text>carbamoyl phosphate + L-ornithine = L-citrulline + phosphate + H(+)</text>
        <dbReference type="Rhea" id="RHEA:19513"/>
        <dbReference type="ChEBI" id="CHEBI:15378"/>
        <dbReference type="ChEBI" id="CHEBI:43474"/>
        <dbReference type="ChEBI" id="CHEBI:46911"/>
        <dbReference type="ChEBI" id="CHEBI:57743"/>
        <dbReference type="ChEBI" id="CHEBI:58228"/>
        <dbReference type="EC" id="2.1.3.3"/>
    </reaction>
</comment>
<reference evidence="14" key="1">
    <citation type="journal article" date="2020" name="Stud. Mycol.">
        <title>101 Dothideomycetes genomes: a test case for predicting lifestyles and emergence of pathogens.</title>
        <authorList>
            <person name="Haridas S."/>
            <person name="Albert R."/>
            <person name="Binder M."/>
            <person name="Bloem J."/>
            <person name="Labutti K."/>
            <person name="Salamov A."/>
            <person name="Andreopoulos B."/>
            <person name="Baker S."/>
            <person name="Barry K."/>
            <person name="Bills G."/>
            <person name="Bluhm B."/>
            <person name="Cannon C."/>
            <person name="Castanera R."/>
            <person name="Culley D."/>
            <person name="Daum C."/>
            <person name="Ezra D."/>
            <person name="Gonzalez J."/>
            <person name="Henrissat B."/>
            <person name="Kuo A."/>
            <person name="Liang C."/>
            <person name="Lipzen A."/>
            <person name="Lutzoni F."/>
            <person name="Magnuson J."/>
            <person name="Mondo S."/>
            <person name="Nolan M."/>
            <person name="Ohm R."/>
            <person name="Pangilinan J."/>
            <person name="Park H.-J."/>
            <person name="Ramirez L."/>
            <person name="Alfaro M."/>
            <person name="Sun H."/>
            <person name="Tritt A."/>
            <person name="Yoshinaga Y."/>
            <person name="Zwiers L.-H."/>
            <person name="Turgeon B."/>
            <person name="Goodwin S."/>
            <person name="Spatafora J."/>
            <person name="Crous P."/>
            <person name="Grigoriev I."/>
        </authorList>
    </citation>
    <scope>NUCLEOTIDE SEQUENCE</scope>
    <source>
        <strain evidence="14">CBS 262.69</strain>
    </source>
</reference>
<evidence type="ECO:0000313" key="14">
    <source>
        <dbReference type="EMBL" id="KAF2405219.1"/>
    </source>
</evidence>
<dbReference type="OrthoDB" id="10252326at2759"/>
<dbReference type="EC" id="2.1.3.3" evidence="4"/>
<dbReference type="PRINTS" id="PR00100">
    <property type="entry name" value="AOTCASE"/>
</dbReference>
<dbReference type="InterPro" id="IPR036901">
    <property type="entry name" value="Asp/Orn_carbamoylTrfase_sf"/>
</dbReference>
<comment type="similarity">
    <text evidence="2">Belongs to the aspartate/ornithine carbamoyltransferase superfamily. OTCase family.</text>
</comment>
<dbReference type="GO" id="GO:0019240">
    <property type="term" value="P:citrulline biosynthetic process"/>
    <property type="evidence" value="ECO:0007669"/>
    <property type="project" value="TreeGrafter"/>
</dbReference>
<dbReference type="InterPro" id="IPR002292">
    <property type="entry name" value="Orn/put_carbamltrans"/>
</dbReference>
<evidence type="ECO:0000256" key="11">
    <source>
        <dbReference type="RuleBase" id="RU003634"/>
    </source>
</evidence>
<evidence type="ECO:0000256" key="4">
    <source>
        <dbReference type="ARBA" id="ARBA00013007"/>
    </source>
</evidence>
<dbReference type="Gene3D" id="3.40.50.1370">
    <property type="entry name" value="Aspartate/ornithine carbamoyltransferase"/>
    <property type="match status" value="2"/>
</dbReference>
<proteinExistence type="inferred from homology"/>
<name>A0A6G1IAX3_9PEZI</name>
<dbReference type="InterPro" id="IPR006132">
    <property type="entry name" value="Asp/Orn_carbamoyltranf_P-bd"/>
</dbReference>
<dbReference type="GO" id="GO:0004585">
    <property type="term" value="F:ornithine carbamoyltransferase activity"/>
    <property type="evidence" value="ECO:0007669"/>
    <property type="project" value="UniProtKB-EC"/>
</dbReference>
<dbReference type="GO" id="GO:0005739">
    <property type="term" value="C:mitochondrion"/>
    <property type="evidence" value="ECO:0007669"/>
    <property type="project" value="TreeGrafter"/>
</dbReference>
<dbReference type="PANTHER" id="PTHR45753:SF3">
    <property type="entry name" value="ORNITHINE TRANSCARBAMYLASE, MITOCHONDRIAL"/>
    <property type="match status" value="1"/>
</dbReference>
<dbReference type="SUPFAM" id="SSF53671">
    <property type="entry name" value="Aspartate/ornithine carbamoyltransferase"/>
    <property type="match status" value="1"/>
</dbReference>
<dbReference type="GO" id="GO:0042450">
    <property type="term" value="P:L-arginine biosynthetic process via ornithine"/>
    <property type="evidence" value="ECO:0007669"/>
    <property type="project" value="TreeGrafter"/>
</dbReference>
<keyword evidence="7" id="KW-0028">Amino-acid biosynthesis</keyword>
<dbReference type="FunFam" id="3.40.50.1370:FF:000017">
    <property type="entry name" value="Ornithine carbamoyltransferase"/>
    <property type="match status" value="1"/>
</dbReference>
<dbReference type="EMBL" id="ML996687">
    <property type="protein sequence ID" value="KAF2405219.1"/>
    <property type="molecule type" value="Genomic_DNA"/>
</dbReference>
<keyword evidence="8 11" id="KW-0808">Transferase</keyword>
<evidence type="ECO:0000256" key="3">
    <source>
        <dbReference type="ARBA" id="ARBA00011233"/>
    </source>
</evidence>
<evidence type="ECO:0000256" key="8">
    <source>
        <dbReference type="ARBA" id="ARBA00022679"/>
    </source>
</evidence>